<protein>
    <submittedName>
        <fullName evidence="1">Pilus assembly protein TadG-related protein</fullName>
    </submittedName>
</protein>
<accession>A0ACC7N9T5</accession>
<organism evidence="1 2">
    <name type="scientific">Paraburkholderia rhynchosiae</name>
    <dbReference type="NCBI Taxonomy" id="487049"/>
    <lineage>
        <taxon>Bacteria</taxon>
        <taxon>Pseudomonadati</taxon>
        <taxon>Pseudomonadota</taxon>
        <taxon>Betaproteobacteria</taxon>
        <taxon>Burkholderiales</taxon>
        <taxon>Burkholderiaceae</taxon>
        <taxon>Paraburkholderia</taxon>
    </lineage>
</organism>
<gene>
    <name evidence="1" type="ORF">PQR01_09910</name>
</gene>
<keyword evidence="2" id="KW-1185">Reference proteome</keyword>
<name>A0ACC7N9T5_9BURK</name>
<sequence>MKRVRATPRTAAGAGAGTVPSQPRSLSTLLKGDEGAITVIFALCATLMIGSMCTAIDTIHYEMTQTRVQMALDVATLSSGVNLSHYNSTTGNNLTQWQADARAYYNANMPSGYMEFAMPDAQFSANISGVPSTGQTIQLSATGSAPLLAPVIFGTGTSSGGSGSGSVSGSSGSSPDTVTITASNTALRLPQSLLELVLVLDNTGSMADYASSDTTQGTKIQGLRTAATDLVNDILGVQNNNSYVGLVPFTTMVNVSGSLLASGSWMTPNFTYNPNNVSMTAQSGITGSGWGGCAVEPRDAASNLYPKAYAPKDIPGFTPFFYNVPKTGFKVVTYNSTSGGSQNCVASTPINVSGVPLTLQTNGSTTACGIGSGSGIAAAWGQATTRKPKTNTYDQNGNINGKGSPCSIEPVKFLSKDANALTTAIGNMQAAGSTIIPTGLLWGRRMLSSDWSNNVSNGNGWVSTDRTLPRPEATQGLQRVAIVLTDGENDPGSANGIMPPPSFNGLTGVGSSALQAPTVTRTDGTALSNGSTTSVADINAFQLGVCTAMKNSGIIIYAITFGSDASSSVAQQTMQSCASPGNYYHAPTNATLDAIFQQIAGNLGVLRLTQ</sequence>
<proteinExistence type="predicted"/>
<evidence type="ECO:0000313" key="2">
    <source>
        <dbReference type="Proteomes" id="UP001629235"/>
    </source>
</evidence>
<dbReference type="Proteomes" id="UP001629235">
    <property type="component" value="Unassembled WGS sequence"/>
</dbReference>
<reference evidence="1 2" key="1">
    <citation type="journal article" date="2024" name="Chem. Sci.">
        <title>Discovery of megapolipeptins by genome mining of a Burkholderiales bacteria collection.</title>
        <authorList>
            <person name="Paulo B.S."/>
            <person name="Recchia M.J.J."/>
            <person name="Lee S."/>
            <person name="Fergusson C.H."/>
            <person name="Romanowski S.B."/>
            <person name="Hernandez A."/>
            <person name="Krull N."/>
            <person name="Liu D.Y."/>
            <person name="Cavanagh H."/>
            <person name="Bos A."/>
            <person name="Gray C.A."/>
            <person name="Murphy B.T."/>
            <person name="Linington R.G."/>
            <person name="Eustaquio A.S."/>
        </authorList>
    </citation>
    <scope>NUCLEOTIDE SEQUENCE [LARGE SCALE GENOMIC DNA]</scope>
    <source>
        <strain evidence="1 2">RL18-126-BIB-B</strain>
    </source>
</reference>
<evidence type="ECO:0000313" key="1">
    <source>
        <dbReference type="EMBL" id="MFM0103778.1"/>
    </source>
</evidence>
<comment type="caution">
    <text evidence="1">The sequence shown here is derived from an EMBL/GenBank/DDBJ whole genome shotgun (WGS) entry which is preliminary data.</text>
</comment>
<dbReference type="EMBL" id="JAQQDW010000014">
    <property type="protein sequence ID" value="MFM0103778.1"/>
    <property type="molecule type" value="Genomic_DNA"/>
</dbReference>